<evidence type="ECO:0000313" key="3">
    <source>
        <dbReference type="Proteomes" id="UP000324705"/>
    </source>
</evidence>
<evidence type="ECO:0000256" key="1">
    <source>
        <dbReference type="ARBA" id="ARBA00006974"/>
    </source>
</evidence>
<organism evidence="2 3">
    <name type="scientific">Triticum turgidum subsp. durum</name>
    <name type="common">Durum wheat</name>
    <name type="synonym">Triticum durum</name>
    <dbReference type="NCBI Taxonomy" id="4567"/>
    <lineage>
        <taxon>Eukaryota</taxon>
        <taxon>Viridiplantae</taxon>
        <taxon>Streptophyta</taxon>
        <taxon>Embryophyta</taxon>
        <taxon>Tracheophyta</taxon>
        <taxon>Spermatophyta</taxon>
        <taxon>Magnoliopsida</taxon>
        <taxon>Liliopsida</taxon>
        <taxon>Poales</taxon>
        <taxon>Poaceae</taxon>
        <taxon>BOP clade</taxon>
        <taxon>Pooideae</taxon>
        <taxon>Triticodae</taxon>
        <taxon>Triticeae</taxon>
        <taxon>Triticinae</taxon>
        <taxon>Triticum</taxon>
    </lineage>
</organism>
<dbReference type="OMA" id="QIECLNH"/>
<dbReference type="EMBL" id="LT934119">
    <property type="protein sequence ID" value="VAI19519.1"/>
    <property type="molecule type" value="Genomic_DNA"/>
</dbReference>
<gene>
    <name evidence="2" type="ORF">TRITD_5Av1G168500</name>
</gene>
<dbReference type="InterPro" id="IPR003676">
    <property type="entry name" value="SAUR_fam"/>
</dbReference>
<dbReference type="PANTHER" id="PTHR31374">
    <property type="entry name" value="AUXIN-INDUCED PROTEIN-LIKE-RELATED"/>
    <property type="match status" value="1"/>
</dbReference>
<dbReference type="Gramene" id="TRITD5Av1G168500.1">
    <property type="protein sequence ID" value="TRITD5Av1G168500.1"/>
    <property type="gene ID" value="TRITD5Av1G168500"/>
</dbReference>
<dbReference type="PANTHER" id="PTHR31374:SF144">
    <property type="match status" value="1"/>
</dbReference>
<dbReference type="AlphaFoldDB" id="A0A9R0WQR0"/>
<evidence type="ECO:0000313" key="2">
    <source>
        <dbReference type="EMBL" id="VAI19519.1"/>
    </source>
</evidence>
<keyword evidence="3" id="KW-1185">Reference proteome</keyword>
<protein>
    <submittedName>
        <fullName evidence="2">Uncharacterized protein</fullName>
    </submittedName>
</protein>
<sequence>MGLAEKSSVVRKAGLIIKTLDRCRSTTARNKPAEGCFSVYVDVDRQRYVVQIECLNHPLLFQALLEEAEEAFGYADAGPLELPCNTEAFAKVLEKIKEEKQMVAGRRHGLPRGNSYRSLGTGWPMIVGRS</sequence>
<proteinExistence type="inferred from homology"/>
<reference evidence="2 3" key="1">
    <citation type="submission" date="2017-09" db="EMBL/GenBank/DDBJ databases">
        <authorList>
            <consortium name="International Durum Wheat Genome Sequencing Consortium (IDWGSC)"/>
            <person name="Milanesi L."/>
        </authorList>
    </citation>
    <scope>NUCLEOTIDE SEQUENCE [LARGE SCALE GENOMIC DNA]</scope>
    <source>
        <strain evidence="3">cv. Svevo</strain>
    </source>
</reference>
<accession>A0A9R0WQR0</accession>
<dbReference type="Pfam" id="PF02519">
    <property type="entry name" value="Auxin_inducible"/>
    <property type="match status" value="1"/>
</dbReference>
<comment type="similarity">
    <text evidence="1">Belongs to the ARG7 family.</text>
</comment>
<dbReference type="GO" id="GO:0009733">
    <property type="term" value="P:response to auxin"/>
    <property type="evidence" value="ECO:0007669"/>
    <property type="project" value="InterPro"/>
</dbReference>
<dbReference type="Proteomes" id="UP000324705">
    <property type="component" value="Chromosome 5A"/>
</dbReference>
<name>A0A9R0WQR0_TRITD</name>